<dbReference type="PANTHER" id="PTHR43737">
    <property type="entry name" value="BLL7424 PROTEIN"/>
    <property type="match status" value="1"/>
</dbReference>
<dbReference type="STRING" id="1387353.BSF38_03845"/>
<evidence type="ECO:0000313" key="2">
    <source>
        <dbReference type="Proteomes" id="UP000186309"/>
    </source>
</evidence>
<dbReference type="InterPro" id="IPR010869">
    <property type="entry name" value="DUF1501"/>
</dbReference>
<evidence type="ECO:0008006" key="3">
    <source>
        <dbReference type="Google" id="ProtNLM"/>
    </source>
</evidence>
<dbReference type="EMBL" id="CP019082">
    <property type="protein sequence ID" value="APW62306.1"/>
    <property type="molecule type" value="Genomic_DNA"/>
</dbReference>
<organism evidence="1 2">
    <name type="scientific">Paludisphaera borealis</name>
    <dbReference type="NCBI Taxonomy" id="1387353"/>
    <lineage>
        <taxon>Bacteria</taxon>
        <taxon>Pseudomonadati</taxon>
        <taxon>Planctomycetota</taxon>
        <taxon>Planctomycetia</taxon>
        <taxon>Isosphaerales</taxon>
        <taxon>Isosphaeraceae</taxon>
        <taxon>Paludisphaera</taxon>
    </lineage>
</organism>
<dbReference type="PROSITE" id="PS51318">
    <property type="entry name" value="TAT"/>
    <property type="match status" value="1"/>
</dbReference>
<dbReference type="InterPro" id="IPR006311">
    <property type="entry name" value="TAT_signal"/>
</dbReference>
<dbReference type="RefSeq" id="WP_076348312.1">
    <property type="nucleotide sequence ID" value="NZ_CP019082.1"/>
</dbReference>
<dbReference type="AlphaFoldDB" id="A0A1U7CTS8"/>
<protein>
    <recommendedName>
        <fullName evidence="3">DUF1501 domain-containing protein</fullName>
    </recommendedName>
</protein>
<name>A0A1U7CTS8_9BACT</name>
<dbReference type="OrthoDB" id="127333at2"/>
<keyword evidence="2" id="KW-1185">Reference proteome</keyword>
<reference evidence="2" key="1">
    <citation type="submission" date="2016-12" db="EMBL/GenBank/DDBJ databases">
        <title>Comparative genomics of four Isosphaeraceae planctomycetes: a common pool of plasmids and glycoside hydrolase genes.</title>
        <authorList>
            <person name="Ivanova A."/>
        </authorList>
    </citation>
    <scope>NUCLEOTIDE SEQUENCE [LARGE SCALE GENOMIC DNA]</scope>
    <source>
        <strain evidence="2">PX4</strain>
    </source>
</reference>
<dbReference type="PANTHER" id="PTHR43737:SF1">
    <property type="entry name" value="DUF1501 DOMAIN-CONTAINING PROTEIN"/>
    <property type="match status" value="1"/>
</dbReference>
<sequence length="474" mass="51520">MRTEPNPGRRHFLRSAVAGSILMPALIDELTAADASKPPRGVDPLAPRPPHYPAKAKSVIFVYLSGGVSHVDSFDPKPRLFADHGKSVTLDHPETKNRPGYEKLYLKRPGWTFSPRGESGTEVSDLFPEIGGCVDDFALIRSMHTSHSNHYNATLGLHTGSFAFARPSLGSWLSFGLGSESKDLPSFVVIAPKVPYAGSQVWASDFLPGAHQGTRLTPGPEPIADLARRVPSSARQEMELAAIRDVNAAHLAARAGSDDGRLAARIRSFETAFGMQSAMPEALDVSRETDATLALYGLARGQADGFGWQCLAARRLVERGVRFVELIDTGSSGNWDSHGDMADHGRLAKNVDRPVAGLLRDLKSRGLMDEVLVVFTTEFGRTPFNNTVENKGREHHSWAFSSWLAGAGVKPGVVHGATDEHGVRAVVDPVHIHDFHATILHLMGLDHTRLTYRHAGRDYRLTDVHGEIVKGVLA</sequence>
<dbReference type="InterPro" id="IPR017850">
    <property type="entry name" value="Alkaline_phosphatase_core_sf"/>
</dbReference>
<proteinExistence type="predicted"/>
<accession>A0A1U7CTS8</accession>
<dbReference type="Pfam" id="PF07394">
    <property type="entry name" value="DUF1501"/>
    <property type="match status" value="1"/>
</dbReference>
<gene>
    <name evidence="1" type="ORF">BSF38_03845</name>
</gene>
<dbReference type="Proteomes" id="UP000186309">
    <property type="component" value="Chromosome"/>
</dbReference>
<evidence type="ECO:0000313" key="1">
    <source>
        <dbReference type="EMBL" id="APW62306.1"/>
    </source>
</evidence>
<dbReference type="SUPFAM" id="SSF53649">
    <property type="entry name" value="Alkaline phosphatase-like"/>
    <property type="match status" value="1"/>
</dbReference>
<dbReference type="Gene3D" id="3.40.720.10">
    <property type="entry name" value="Alkaline Phosphatase, subunit A"/>
    <property type="match status" value="1"/>
</dbReference>
<dbReference type="KEGG" id="pbor:BSF38_03845"/>